<proteinExistence type="predicted"/>
<dbReference type="Proteomes" id="UP000000768">
    <property type="component" value="Chromosome 9"/>
</dbReference>
<evidence type="ECO:0000313" key="2">
    <source>
        <dbReference type="EMBL" id="KXG21930.1"/>
    </source>
</evidence>
<protein>
    <submittedName>
        <fullName evidence="2">Uncharacterized protein</fullName>
    </submittedName>
</protein>
<feature type="compositionally biased region" description="Basic residues" evidence="1">
    <location>
        <begin position="101"/>
        <end position="116"/>
    </location>
</feature>
<gene>
    <name evidence="2" type="ORF">SORBI_3009G127900</name>
</gene>
<dbReference type="InParanoid" id="A0A1B6P836"/>
<keyword evidence="3" id="KW-1185">Reference proteome</keyword>
<sequence length="123" mass="14579">MATPCGRWQRLAWPARRRCSPPRGSTKRGGCCLPCAAHGLPDDDSLMECILHSQRWPKRPFSRPRPRRLSFPRPIAARALPFSNLRRRCPDPQRRRCPDPRRRRRPVPHRWQRRRPLMPASTY</sequence>
<dbReference type="EMBL" id="CM000768">
    <property type="protein sequence ID" value="KXG21930.1"/>
    <property type="molecule type" value="Genomic_DNA"/>
</dbReference>
<evidence type="ECO:0000313" key="3">
    <source>
        <dbReference type="Proteomes" id="UP000000768"/>
    </source>
</evidence>
<reference evidence="3" key="2">
    <citation type="journal article" date="2018" name="Plant J.">
        <title>The Sorghum bicolor reference genome: improved assembly, gene annotations, a transcriptome atlas, and signatures of genome organization.</title>
        <authorList>
            <person name="McCormick R.F."/>
            <person name="Truong S.K."/>
            <person name="Sreedasyam A."/>
            <person name="Jenkins J."/>
            <person name="Shu S."/>
            <person name="Sims D."/>
            <person name="Kennedy M."/>
            <person name="Amirebrahimi M."/>
            <person name="Weers B.D."/>
            <person name="McKinley B."/>
            <person name="Mattison A."/>
            <person name="Morishige D.T."/>
            <person name="Grimwood J."/>
            <person name="Schmutz J."/>
            <person name="Mullet J.E."/>
        </authorList>
    </citation>
    <scope>NUCLEOTIDE SEQUENCE [LARGE SCALE GENOMIC DNA]</scope>
    <source>
        <strain evidence="3">cv. BTx623</strain>
    </source>
</reference>
<reference evidence="2 3" key="1">
    <citation type="journal article" date="2009" name="Nature">
        <title>The Sorghum bicolor genome and the diversification of grasses.</title>
        <authorList>
            <person name="Paterson A.H."/>
            <person name="Bowers J.E."/>
            <person name="Bruggmann R."/>
            <person name="Dubchak I."/>
            <person name="Grimwood J."/>
            <person name="Gundlach H."/>
            <person name="Haberer G."/>
            <person name="Hellsten U."/>
            <person name="Mitros T."/>
            <person name="Poliakov A."/>
            <person name="Schmutz J."/>
            <person name="Spannagl M."/>
            <person name="Tang H."/>
            <person name="Wang X."/>
            <person name="Wicker T."/>
            <person name="Bharti A.K."/>
            <person name="Chapman J."/>
            <person name="Feltus F.A."/>
            <person name="Gowik U."/>
            <person name="Grigoriev I.V."/>
            <person name="Lyons E."/>
            <person name="Maher C.A."/>
            <person name="Martis M."/>
            <person name="Narechania A."/>
            <person name="Otillar R.P."/>
            <person name="Penning B.W."/>
            <person name="Salamov A.A."/>
            <person name="Wang Y."/>
            <person name="Zhang L."/>
            <person name="Carpita N.C."/>
            <person name="Freeling M."/>
            <person name="Gingle A.R."/>
            <person name="Hash C.T."/>
            <person name="Keller B."/>
            <person name="Klein P."/>
            <person name="Kresovich S."/>
            <person name="McCann M.C."/>
            <person name="Ming R."/>
            <person name="Peterson D.G."/>
            <person name="Mehboob-ur-Rahman"/>
            <person name="Ware D."/>
            <person name="Westhoff P."/>
            <person name="Mayer K.F."/>
            <person name="Messing J."/>
            <person name="Rokhsar D.S."/>
        </authorList>
    </citation>
    <scope>NUCLEOTIDE SEQUENCE [LARGE SCALE GENOMIC DNA]</scope>
    <source>
        <strain evidence="3">cv. BTx623</strain>
    </source>
</reference>
<feature type="compositionally biased region" description="Basic and acidic residues" evidence="1">
    <location>
        <begin position="88"/>
        <end position="100"/>
    </location>
</feature>
<accession>A0A1B6P836</accession>
<feature type="region of interest" description="Disordered" evidence="1">
    <location>
        <begin position="82"/>
        <end position="123"/>
    </location>
</feature>
<organism evidence="2 3">
    <name type="scientific">Sorghum bicolor</name>
    <name type="common">Sorghum</name>
    <name type="synonym">Sorghum vulgare</name>
    <dbReference type="NCBI Taxonomy" id="4558"/>
    <lineage>
        <taxon>Eukaryota</taxon>
        <taxon>Viridiplantae</taxon>
        <taxon>Streptophyta</taxon>
        <taxon>Embryophyta</taxon>
        <taxon>Tracheophyta</taxon>
        <taxon>Spermatophyta</taxon>
        <taxon>Magnoliopsida</taxon>
        <taxon>Liliopsida</taxon>
        <taxon>Poales</taxon>
        <taxon>Poaceae</taxon>
        <taxon>PACMAD clade</taxon>
        <taxon>Panicoideae</taxon>
        <taxon>Andropogonodae</taxon>
        <taxon>Andropogoneae</taxon>
        <taxon>Sorghinae</taxon>
        <taxon>Sorghum</taxon>
    </lineage>
</organism>
<evidence type="ECO:0000256" key="1">
    <source>
        <dbReference type="SAM" id="MobiDB-lite"/>
    </source>
</evidence>
<dbReference type="Gramene" id="KXG21930">
    <property type="protein sequence ID" value="KXG21930"/>
    <property type="gene ID" value="SORBI_3009G127900"/>
</dbReference>
<dbReference type="AlphaFoldDB" id="A0A1B6P836"/>
<name>A0A1B6P836_SORBI</name>